<evidence type="ECO:0000256" key="9">
    <source>
        <dbReference type="ARBA" id="ARBA00030686"/>
    </source>
</evidence>
<dbReference type="InterPro" id="IPR003200">
    <property type="entry name" value="Nict_dMeBzImd_PRibTrfase"/>
</dbReference>
<keyword evidence="8 11" id="KW-0808">Transferase</keyword>
<keyword evidence="13" id="KW-1185">Reference proteome</keyword>
<evidence type="ECO:0000256" key="4">
    <source>
        <dbReference type="ARBA" id="ARBA00011991"/>
    </source>
</evidence>
<comment type="pathway">
    <text evidence="2 11">Nucleoside biosynthesis; alpha-ribazole biosynthesis; alpha-ribazole from 5,6-dimethylbenzimidazole: step 1/2.</text>
</comment>
<dbReference type="EMBL" id="QFFZ01000024">
    <property type="protein sequence ID" value="TEB10587.1"/>
    <property type="molecule type" value="Genomic_DNA"/>
</dbReference>
<evidence type="ECO:0000256" key="7">
    <source>
        <dbReference type="ARBA" id="ARBA00022676"/>
    </source>
</evidence>
<dbReference type="Pfam" id="PF02277">
    <property type="entry name" value="DBI_PRT"/>
    <property type="match status" value="1"/>
</dbReference>
<dbReference type="EC" id="2.4.2.21" evidence="4 11"/>
<dbReference type="FunFam" id="3.40.50.10210:FF:000001">
    <property type="entry name" value="Nicotinate-nucleotide--dimethylbenzimidazole phosphoribosyltransferase"/>
    <property type="match status" value="1"/>
</dbReference>
<dbReference type="InterPro" id="IPR017846">
    <property type="entry name" value="Nict_dMeBzImd_PRibTrfase_bact"/>
</dbReference>
<protein>
    <recommendedName>
        <fullName evidence="5 11">Nicotinate-nucleotide--dimethylbenzimidazole phosphoribosyltransferase</fullName>
        <shortName evidence="11">NN:DBI PRT</shortName>
        <ecNumber evidence="4 11">2.4.2.21</ecNumber>
    </recommendedName>
    <alternativeName>
        <fullName evidence="9 11">N(1)-alpha-phosphoribosyltransferase</fullName>
    </alternativeName>
</protein>
<proteinExistence type="inferred from homology"/>
<dbReference type="NCBIfam" id="NF000996">
    <property type="entry name" value="PRK00105.1"/>
    <property type="match status" value="1"/>
</dbReference>
<reference evidence="12 13" key="1">
    <citation type="journal article" date="2018" name="Environ. Microbiol.">
        <title>Novel energy conservation strategies and behaviour of Pelotomaculum schinkii driving syntrophic propionate catabolism.</title>
        <authorList>
            <person name="Hidalgo-Ahumada C.A.P."/>
            <person name="Nobu M.K."/>
            <person name="Narihiro T."/>
            <person name="Tamaki H."/>
            <person name="Liu W.T."/>
            <person name="Kamagata Y."/>
            <person name="Stams A.J.M."/>
            <person name="Imachi H."/>
            <person name="Sousa D.Z."/>
        </authorList>
    </citation>
    <scope>NUCLEOTIDE SEQUENCE [LARGE SCALE GENOMIC DNA]</scope>
    <source>
        <strain evidence="12 13">MGP</strain>
    </source>
</reference>
<evidence type="ECO:0000256" key="11">
    <source>
        <dbReference type="HAMAP-Rule" id="MF_00230"/>
    </source>
</evidence>
<dbReference type="HAMAP" id="MF_00230">
    <property type="entry name" value="CobT"/>
    <property type="match status" value="1"/>
</dbReference>
<keyword evidence="6 11" id="KW-0169">Cobalamin biosynthesis</keyword>
<dbReference type="Gene3D" id="1.10.1610.10">
    <property type="match status" value="1"/>
</dbReference>
<dbReference type="AlphaFoldDB" id="A0A4Y7RQQ0"/>
<accession>A0A4Y7RQQ0</accession>
<sequence length="355" mass="36899">MLLKKTIGEIRDLDQEAMNQAQKRLDSLIKPPGSLGVLEDIVVRLAGITGDPRPVIGDKAVIIMAGDHGVVEEGVSVAPQEITAQMLPAFLTGVAGIGVLAKHAGARVVVVDVGVVSPVDFPGVLQRKVRAGAGNIAKGPALSVAEAVRALEVGIEVAVEEIERGASLLAVGDMGIGNTTPSSAILAAFGGYSAEDVTGRGTLVNDQVMKTKREVIARALAINKPDPKDGLDVLSKVGGLEIAGLAGVILGAAARRVPVLIDGFITTAAALVACKLQPKARDYMFASHLSGEQGHRLMLDLLQLVPLIHLNMRLGEGTGAALTMHLVEASTKILHEMASFDEAGVSDLEEDKILK</sequence>
<name>A0A4Y7RQQ0_9FIRM</name>
<evidence type="ECO:0000313" key="12">
    <source>
        <dbReference type="EMBL" id="TEB10587.1"/>
    </source>
</evidence>
<dbReference type="RefSeq" id="WP_134214101.1">
    <property type="nucleotide sequence ID" value="NZ_QFFZ01000024.1"/>
</dbReference>
<evidence type="ECO:0000256" key="1">
    <source>
        <dbReference type="ARBA" id="ARBA00002197"/>
    </source>
</evidence>
<dbReference type="Gene3D" id="3.40.50.10210">
    <property type="match status" value="1"/>
</dbReference>
<dbReference type="InterPro" id="IPR023195">
    <property type="entry name" value="Nict_dMeBzImd_PRibTrfase_N"/>
</dbReference>
<dbReference type="InterPro" id="IPR036087">
    <property type="entry name" value="Nict_dMeBzImd_PRibTrfase_sf"/>
</dbReference>
<comment type="function">
    <text evidence="1 11">Catalyzes the synthesis of alpha-ribazole-5'-phosphate from nicotinate mononucleotide (NAMN) and 5,6-dimethylbenzimidazole (DMB).</text>
</comment>
<comment type="catalytic activity">
    <reaction evidence="10 11">
        <text>5,6-dimethylbenzimidazole + nicotinate beta-D-ribonucleotide = alpha-ribazole 5'-phosphate + nicotinate + H(+)</text>
        <dbReference type="Rhea" id="RHEA:11196"/>
        <dbReference type="ChEBI" id="CHEBI:15378"/>
        <dbReference type="ChEBI" id="CHEBI:15890"/>
        <dbReference type="ChEBI" id="CHEBI:32544"/>
        <dbReference type="ChEBI" id="CHEBI:57502"/>
        <dbReference type="ChEBI" id="CHEBI:57918"/>
        <dbReference type="EC" id="2.4.2.21"/>
    </reaction>
</comment>
<dbReference type="UniPathway" id="UPA00061">
    <property type="reaction ID" value="UER00516"/>
</dbReference>
<dbReference type="PANTHER" id="PTHR43463:SF1">
    <property type="entry name" value="NICOTINATE-NUCLEOTIDE--DIMETHYLBENZIMIDAZOLE PHOSPHORIBOSYLTRANSFERASE"/>
    <property type="match status" value="1"/>
</dbReference>
<feature type="active site" description="Proton acceptor" evidence="11">
    <location>
        <position position="316"/>
    </location>
</feature>
<dbReference type="OrthoDB" id="9781491at2"/>
<dbReference type="GO" id="GO:0009236">
    <property type="term" value="P:cobalamin biosynthetic process"/>
    <property type="evidence" value="ECO:0007669"/>
    <property type="project" value="UniProtKB-UniRule"/>
</dbReference>
<evidence type="ECO:0000313" key="13">
    <source>
        <dbReference type="Proteomes" id="UP000297597"/>
    </source>
</evidence>
<evidence type="ECO:0000256" key="5">
    <source>
        <dbReference type="ARBA" id="ARBA00015486"/>
    </source>
</evidence>
<evidence type="ECO:0000256" key="10">
    <source>
        <dbReference type="ARBA" id="ARBA00047340"/>
    </source>
</evidence>
<dbReference type="GO" id="GO:0008939">
    <property type="term" value="F:nicotinate-nucleotide-dimethylbenzimidazole phosphoribosyltransferase activity"/>
    <property type="evidence" value="ECO:0007669"/>
    <property type="project" value="UniProtKB-UniRule"/>
</dbReference>
<comment type="caution">
    <text evidence="12">The sequence shown here is derived from an EMBL/GenBank/DDBJ whole genome shotgun (WGS) entry which is preliminary data.</text>
</comment>
<evidence type="ECO:0000256" key="8">
    <source>
        <dbReference type="ARBA" id="ARBA00022679"/>
    </source>
</evidence>
<evidence type="ECO:0000256" key="3">
    <source>
        <dbReference type="ARBA" id="ARBA00007110"/>
    </source>
</evidence>
<comment type="similarity">
    <text evidence="3 11">Belongs to the CobT family.</text>
</comment>
<dbReference type="CDD" id="cd02439">
    <property type="entry name" value="DMB-PRT_CobT"/>
    <property type="match status" value="1"/>
</dbReference>
<dbReference type="Proteomes" id="UP000297597">
    <property type="component" value="Unassembled WGS sequence"/>
</dbReference>
<gene>
    <name evidence="11 12" type="primary">cobT</name>
    <name evidence="12" type="ORF">Pmgp_02277</name>
</gene>
<dbReference type="NCBIfam" id="TIGR03160">
    <property type="entry name" value="cobT_DBIPRT"/>
    <property type="match status" value="1"/>
</dbReference>
<organism evidence="12 13">
    <name type="scientific">Pelotomaculum propionicicum</name>
    <dbReference type="NCBI Taxonomy" id="258475"/>
    <lineage>
        <taxon>Bacteria</taxon>
        <taxon>Bacillati</taxon>
        <taxon>Bacillota</taxon>
        <taxon>Clostridia</taxon>
        <taxon>Eubacteriales</taxon>
        <taxon>Desulfotomaculaceae</taxon>
        <taxon>Pelotomaculum</taxon>
    </lineage>
</organism>
<dbReference type="SUPFAM" id="SSF52733">
    <property type="entry name" value="Nicotinate mononucleotide:5,6-dimethylbenzimidazole phosphoribosyltransferase (CobT)"/>
    <property type="match status" value="1"/>
</dbReference>
<keyword evidence="7 11" id="KW-0328">Glycosyltransferase</keyword>
<evidence type="ECO:0000256" key="6">
    <source>
        <dbReference type="ARBA" id="ARBA00022573"/>
    </source>
</evidence>
<evidence type="ECO:0000256" key="2">
    <source>
        <dbReference type="ARBA" id="ARBA00005049"/>
    </source>
</evidence>
<dbReference type="PANTHER" id="PTHR43463">
    <property type="entry name" value="NICOTINATE-NUCLEOTIDE--DIMETHYLBENZIMIDAZOLE PHOSPHORIBOSYLTRANSFERASE"/>
    <property type="match status" value="1"/>
</dbReference>